<feature type="region of interest" description="Disordered" evidence="1">
    <location>
        <begin position="667"/>
        <end position="686"/>
    </location>
</feature>
<accession>A0A9P0B9G9</accession>
<dbReference type="OrthoDB" id="7450257at2759"/>
<reference evidence="3" key="1">
    <citation type="submission" date="2021-12" db="EMBL/GenBank/DDBJ databases">
        <authorList>
            <person name="King R."/>
        </authorList>
    </citation>
    <scope>NUCLEOTIDE SEQUENCE</scope>
</reference>
<dbReference type="EMBL" id="OV121137">
    <property type="protein sequence ID" value="CAH0558602.1"/>
    <property type="molecule type" value="Genomic_DNA"/>
</dbReference>
<evidence type="ECO:0000256" key="1">
    <source>
        <dbReference type="SAM" id="MobiDB-lite"/>
    </source>
</evidence>
<keyword evidence="4" id="KW-1185">Reference proteome</keyword>
<feature type="region of interest" description="Disordered" evidence="1">
    <location>
        <begin position="102"/>
        <end position="130"/>
    </location>
</feature>
<dbReference type="Pfam" id="PF26100">
    <property type="entry name" value="RAG1_RNase_H"/>
    <property type="match status" value="1"/>
</dbReference>
<protein>
    <recommendedName>
        <fullName evidence="2">V(D)J recombination-activating protein 1 RNase H domain-containing protein</fullName>
    </recommendedName>
</protein>
<proteinExistence type="predicted"/>
<gene>
    <name evidence="3" type="ORF">MELIAE_LOCUS8897</name>
</gene>
<evidence type="ECO:0000313" key="4">
    <source>
        <dbReference type="Proteomes" id="UP001154078"/>
    </source>
</evidence>
<organism evidence="3 4">
    <name type="scientific">Brassicogethes aeneus</name>
    <name type="common">Rape pollen beetle</name>
    <name type="synonym">Meligethes aeneus</name>
    <dbReference type="NCBI Taxonomy" id="1431903"/>
    <lineage>
        <taxon>Eukaryota</taxon>
        <taxon>Metazoa</taxon>
        <taxon>Ecdysozoa</taxon>
        <taxon>Arthropoda</taxon>
        <taxon>Hexapoda</taxon>
        <taxon>Insecta</taxon>
        <taxon>Pterygota</taxon>
        <taxon>Neoptera</taxon>
        <taxon>Endopterygota</taxon>
        <taxon>Coleoptera</taxon>
        <taxon>Polyphaga</taxon>
        <taxon>Cucujiformia</taxon>
        <taxon>Nitidulidae</taxon>
        <taxon>Meligethinae</taxon>
        <taxon>Brassicogethes</taxon>
    </lineage>
</organism>
<evidence type="ECO:0000259" key="2">
    <source>
        <dbReference type="Pfam" id="PF26100"/>
    </source>
</evidence>
<dbReference type="InterPro" id="IPR058554">
    <property type="entry name" value="RAG1_RNase_H"/>
</dbReference>
<name>A0A9P0B9G9_BRAAE</name>
<feature type="compositionally biased region" description="Basic and acidic residues" evidence="1">
    <location>
        <begin position="115"/>
        <end position="130"/>
    </location>
</feature>
<feature type="domain" description="V(D)J recombination-activating protein 1 RNase H" evidence="2">
    <location>
        <begin position="283"/>
        <end position="406"/>
    </location>
</feature>
<feature type="compositionally biased region" description="Acidic residues" evidence="1">
    <location>
        <begin position="674"/>
        <end position="686"/>
    </location>
</feature>
<evidence type="ECO:0000313" key="3">
    <source>
        <dbReference type="EMBL" id="CAH0558602.1"/>
    </source>
</evidence>
<dbReference type="Proteomes" id="UP001154078">
    <property type="component" value="Chromosome 6"/>
</dbReference>
<dbReference type="AlphaFoldDB" id="A0A9P0B9G9"/>
<sequence length="686" mass="78833">MDLSAIFIVLGIPGTSGRKIVSRKYLYDLMQQQDLPNLDEKIEYLENHLLACIIEKPDNLSSLKQRFWNFKTSIKKKWSKAHRKEAVFLKNNEAWLDGTFEISGNKQTRPGRPSKSFEDSCERSKRRKTEEIRSSLGEEVIVHAAQTTLQAQGKRNASKILKEITNSPTRAKKYRKALKKSDQEEITCLTPLQALAMFVEADLTKRQYEIIRNTNKSFYPCYNILLMAKKECYPPKDSITVTSTFAECNLQSLIDITVTRLSMALEEILSSLKHTERNSLKIICKWGCDGSQQAQYKQKFDDDAASDANIFLSSFVPLQIYCGQQGKKIIWQNPTPSSPRYCRPIRFRFVKESTDVTKEEINYVEESSKKLTPTEVSLHGSTFTFEHIFKMTMIDGKVCNAATGTKSTSRCYICGATSKDFTNLTQKFNTTSKAIEFGLSVLHARIRLFESVLHLAYKLPVKKYREKRTNEEKDLEMLTKKHIQERFRKETGLLVDMPKANFGNTNDGNTSRRFFENPQLAADITKVDFQLIYRLKVILETISSGHKINIHKFNDFAMATAKLYVDQYSWHPMTPTMHKILIHGAVIIENALLPIGQLSEEAAEAKNKHFRLYRENYARKFSREECNIDIYNRLLLSSDPLLSSMKGKKRTKARLFCPETINMLLPAEPNTESDFSDTDQDLSIDE</sequence>